<keyword evidence="4 6" id="KW-0472">Membrane</keyword>
<feature type="transmembrane region" description="Helical" evidence="6">
    <location>
        <begin position="50"/>
        <end position="71"/>
    </location>
</feature>
<evidence type="ECO:0000256" key="1">
    <source>
        <dbReference type="ARBA" id="ARBA00004141"/>
    </source>
</evidence>
<evidence type="ECO:0000313" key="8">
    <source>
        <dbReference type="EMBL" id="NUW36453.1"/>
    </source>
</evidence>
<dbReference type="Proteomes" id="UP000586042">
    <property type="component" value="Unassembled WGS sequence"/>
</dbReference>
<gene>
    <name evidence="8" type="ORF">HTZ77_34340</name>
</gene>
<evidence type="ECO:0000256" key="5">
    <source>
        <dbReference type="SAM" id="MobiDB-lite"/>
    </source>
</evidence>
<keyword evidence="2 6" id="KW-0812">Transmembrane</keyword>
<comment type="subcellular location">
    <subcellularLocation>
        <location evidence="1">Membrane</location>
        <topology evidence="1">Multi-pass membrane protein</topology>
    </subcellularLocation>
</comment>
<feature type="transmembrane region" description="Helical" evidence="6">
    <location>
        <begin position="114"/>
        <end position="134"/>
    </location>
</feature>
<name>A0A7Y6M624_9ACTN</name>
<evidence type="ECO:0000256" key="4">
    <source>
        <dbReference type="ARBA" id="ARBA00023136"/>
    </source>
</evidence>
<evidence type="ECO:0000313" key="9">
    <source>
        <dbReference type="Proteomes" id="UP000586042"/>
    </source>
</evidence>
<evidence type="ECO:0000259" key="7">
    <source>
        <dbReference type="Pfam" id="PF04138"/>
    </source>
</evidence>
<feature type="region of interest" description="Disordered" evidence="5">
    <location>
        <begin position="144"/>
        <end position="175"/>
    </location>
</feature>
<feature type="domain" description="GtrA/DPMS transmembrane" evidence="7">
    <location>
        <begin position="24"/>
        <end position="140"/>
    </location>
</feature>
<organism evidence="8 9">
    <name type="scientific">Nonomuraea montanisoli</name>
    <dbReference type="NCBI Taxonomy" id="2741721"/>
    <lineage>
        <taxon>Bacteria</taxon>
        <taxon>Bacillati</taxon>
        <taxon>Actinomycetota</taxon>
        <taxon>Actinomycetes</taxon>
        <taxon>Streptosporangiales</taxon>
        <taxon>Streptosporangiaceae</taxon>
        <taxon>Nonomuraea</taxon>
    </lineage>
</organism>
<dbReference type="InterPro" id="IPR007267">
    <property type="entry name" value="GtrA_DPMS_TM"/>
</dbReference>
<dbReference type="GO" id="GO:0016020">
    <property type="term" value="C:membrane"/>
    <property type="evidence" value="ECO:0007669"/>
    <property type="project" value="UniProtKB-SubCell"/>
</dbReference>
<feature type="transmembrane region" description="Helical" evidence="6">
    <location>
        <begin position="21"/>
        <end position="44"/>
    </location>
</feature>
<feature type="transmembrane region" description="Helical" evidence="6">
    <location>
        <begin position="83"/>
        <end position="108"/>
    </location>
</feature>
<evidence type="ECO:0000256" key="6">
    <source>
        <dbReference type="SAM" id="Phobius"/>
    </source>
</evidence>
<keyword evidence="3 6" id="KW-1133">Transmembrane helix</keyword>
<keyword evidence="9" id="KW-1185">Reference proteome</keyword>
<dbReference type="Pfam" id="PF04138">
    <property type="entry name" value="GtrA_DPMS_TM"/>
    <property type="match status" value="1"/>
</dbReference>
<dbReference type="AlphaFoldDB" id="A0A7Y6M624"/>
<dbReference type="EMBL" id="JABWGN010000015">
    <property type="protein sequence ID" value="NUW36453.1"/>
    <property type="molecule type" value="Genomic_DNA"/>
</dbReference>
<evidence type="ECO:0000256" key="3">
    <source>
        <dbReference type="ARBA" id="ARBA00022989"/>
    </source>
</evidence>
<comment type="caution">
    <text evidence="8">The sequence shown here is derived from an EMBL/GenBank/DDBJ whole genome shotgun (WGS) entry which is preliminary data.</text>
</comment>
<feature type="compositionally biased region" description="Basic residues" evidence="5">
    <location>
        <begin position="165"/>
        <end position="175"/>
    </location>
</feature>
<protein>
    <submittedName>
        <fullName evidence="8">GtrA family protein</fullName>
    </submittedName>
</protein>
<evidence type="ECO:0000256" key="2">
    <source>
        <dbReference type="ARBA" id="ARBA00022692"/>
    </source>
</evidence>
<proteinExistence type="predicted"/>
<accession>A0A7Y6M624</accession>
<dbReference type="GO" id="GO:0000271">
    <property type="term" value="P:polysaccharide biosynthetic process"/>
    <property type="evidence" value="ECO:0007669"/>
    <property type="project" value="InterPro"/>
</dbReference>
<reference evidence="8 9" key="1">
    <citation type="submission" date="2020-06" db="EMBL/GenBank/DDBJ databases">
        <title>Nonomuraea sp. SMC257, a novel actinomycete isolated from soil.</title>
        <authorList>
            <person name="Chanama M."/>
        </authorList>
    </citation>
    <scope>NUCLEOTIDE SEQUENCE [LARGE SCALE GENOMIC DNA]</scope>
    <source>
        <strain evidence="8 9">SMC257</strain>
    </source>
</reference>
<sequence length="175" mass="18733">MNALTRPPAVRQAARPGLGHRLAYLAGGGLTAVIYYGILAAALAATGGRVPYLLLVVASHLVTVVIVYPWYRLVVFPGAGHGWVAGYLRFYAAGLSILSASLVGLPILVELAGLPVLAAQALIITLTFSLSYVLHRAWTFRRRGPSRPGGERPGRERPGNPPHNLRPKRSAARTR</sequence>
<feature type="compositionally biased region" description="Basic and acidic residues" evidence="5">
    <location>
        <begin position="149"/>
        <end position="158"/>
    </location>
</feature>
<dbReference type="RefSeq" id="WP_175593897.1">
    <property type="nucleotide sequence ID" value="NZ_JABWGN010000015.1"/>
</dbReference>